<dbReference type="InterPro" id="IPR036047">
    <property type="entry name" value="F-box-like_dom_sf"/>
</dbReference>
<dbReference type="InterPro" id="IPR001810">
    <property type="entry name" value="F-box_dom"/>
</dbReference>
<dbReference type="Gene3D" id="1.10.150.450">
    <property type="match status" value="1"/>
</dbReference>
<dbReference type="Pfam" id="PF12937">
    <property type="entry name" value="F-box-like"/>
    <property type="match status" value="1"/>
</dbReference>
<dbReference type="EMBL" id="KZ819666">
    <property type="protein sequence ID" value="PWN28086.1"/>
    <property type="molecule type" value="Genomic_DNA"/>
</dbReference>
<dbReference type="GO" id="GO:0009166">
    <property type="term" value="P:nucleotide catabolic process"/>
    <property type="evidence" value="ECO:0007669"/>
    <property type="project" value="TreeGrafter"/>
</dbReference>
<feature type="domain" description="F-box" evidence="5">
    <location>
        <begin position="360"/>
        <end position="406"/>
    </location>
</feature>
<dbReference type="PANTHER" id="PTHR47438:SF1">
    <property type="entry name" value="PHOSPHATE METABOLISM PROTEIN 8-RELATED"/>
    <property type="match status" value="1"/>
</dbReference>
<dbReference type="Proteomes" id="UP000245884">
    <property type="component" value="Unassembled WGS sequence"/>
</dbReference>
<feature type="compositionally biased region" description="Basic and acidic residues" evidence="4">
    <location>
        <begin position="826"/>
        <end position="836"/>
    </location>
</feature>
<dbReference type="InterPro" id="IPR036322">
    <property type="entry name" value="WD40_repeat_dom_sf"/>
</dbReference>
<keyword evidence="1 3" id="KW-0853">WD repeat</keyword>
<dbReference type="InterPro" id="IPR019775">
    <property type="entry name" value="WD40_repeat_CS"/>
</dbReference>
<reference evidence="6 7" key="1">
    <citation type="journal article" date="2018" name="Mol. Biol. Evol.">
        <title>Broad Genomic Sampling Reveals a Smut Pathogenic Ancestry of the Fungal Clade Ustilaginomycotina.</title>
        <authorList>
            <person name="Kijpornyongpan T."/>
            <person name="Mondo S.J."/>
            <person name="Barry K."/>
            <person name="Sandor L."/>
            <person name="Lee J."/>
            <person name="Lipzen A."/>
            <person name="Pangilinan J."/>
            <person name="LaButti K."/>
            <person name="Hainaut M."/>
            <person name="Henrissat B."/>
            <person name="Grigoriev I.V."/>
            <person name="Spatafora J.W."/>
            <person name="Aime M.C."/>
        </authorList>
    </citation>
    <scope>NUCLEOTIDE SEQUENCE [LARGE SCALE GENOMIC DNA]</scope>
    <source>
        <strain evidence="6 7">MCA 5214</strain>
    </source>
</reference>
<dbReference type="AlphaFoldDB" id="A0A316US23"/>
<dbReference type="PROSITE" id="PS50294">
    <property type="entry name" value="WD_REPEATS_REGION"/>
    <property type="match status" value="1"/>
</dbReference>
<feature type="compositionally biased region" description="Polar residues" evidence="4">
    <location>
        <begin position="40"/>
        <end position="51"/>
    </location>
</feature>
<evidence type="ECO:0000256" key="4">
    <source>
        <dbReference type="SAM" id="MobiDB-lite"/>
    </source>
</evidence>
<dbReference type="CDD" id="cd09917">
    <property type="entry name" value="F-box_SF"/>
    <property type="match status" value="1"/>
</dbReference>
<dbReference type="InterPro" id="IPR023214">
    <property type="entry name" value="HAD_sf"/>
</dbReference>
<sequence>MAPAPTAASAARSSASQSTKTPVRGRVSASTPRKSGEKATCSNGTTRSTTSRVERIRQQTGVGYVGLNVSEDDLEAVSDGDQRSIVWFDIDNTLYHKSTRIADLMGERIHAYFLGLGLPPDEAGALHQRYYSEHGLAIRGLLKNHSGIDPLDYDRRVDGSLPLDGLLKPEAALTSLIEDLDRSKCRVFALTNAYKTHALRCIKLLGLEHLFDGIVYCDYAAGPLFCCKPDKGYFAAAAQIVRVNDASKFFFVDDSAKNIKASAGLGWGSSVLYKEDEPVEVERAVGGNDEGEGKAVKGVNDSLMALGNGEALDEEAIKQRIRSLSRPMRIRLLNIVLDAAMSGDLLSIKRTIEGQIGVTKDIISNLPERLAVLIFERLAVQDLLRSALVCKRWQSLTAHPDIWRSHALALTETDAKALSPPSDPRSWRDVVQKLYIRERNWSRGLGQGVQFCRGHTGFVTSMKLRGRDTLVTGSHDGTLRVWDLSDSSVAPICRRVIKADKIACLDFLVDSSASSTPSLLAAGLYDTGRILLFDLATGAHLHTLTGHNRGIRHVAIDSRHVVSVGQDKAICVWDHSTGERVARFGQQANVSLGVSLVGDDKLVAVTIDGVIRCFSIAGKRMVGEYHLAKLGRGDTKWGAMLKDFTAAGGEAGILTWFAAHRNSITVASKTTVVHLEWAEHIETTGSETPSARGRRDSTESAVSTTTTPSRTPSSATRRTRTTSNASTASTSTATTSASLAASPSASRLRASRASLGGTAPSTPSSSTTKRKSLVGTGSGLTPSSSSKSLSSSLSSMTPSSSAASLPSPSRRNGSGSTAADAIGEATRTDGQVETKSRFAPNLAVPPRIVSVLKTPEVVTGAVHPQKRRVICSTRFASRVPPEERSIYVSTFDASSPSAIADGGAAPSAKLRGAWASASGEENLTTSERNPMCIEVDDESVVVGCSDGLVYR</sequence>
<dbReference type="RefSeq" id="XP_025362698.1">
    <property type="nucleotide sequence ID" value="XM_025503615.1"/>
</dbReference>
<evidence type="ECO:0000256" key="3">
    <source>
        <dbReference type="PROSITE-ProRule" id="PRU00221"/>
    </source>
</evidence>
<evidence type="ECO:0000313" key="6">
    <source>
        <dbReference type="EMBL" id="PWN28086.1"/>
    </source>
</evidence>
<evidence type="ECO:0000259" key="5">
    <source>
        <dbReference type="PROSITE" id="PS50181"/>
    </source>
</evidence>
<dbReference type="GeneID" id="37025438"/>
<dbReference type="Pfam" id="PF00400">
    <property type="entry name" value="WD40"/>
    <property type="match status" value="2"/>
</dbReference>
<accession>A0A316US23</accession>
<feature type="repeat" description="WD" evidence="3">
    <location>
        <begin position="544"/>
        <end position="583"/>
    </location>
</feature>
<gene>
    <name evidence="6" type="ORF">BDZ90DRAFT_161790</name>
</gene>
<dbReference type="Gene3D" id="1.20.1280.50">
    <property type="match status" value="1"/>
</dbReference>
<dbReference type="PROSITE" id="PS50082">
    <property type="entry name" value="WD_REPEATS_2"/>
    <property type="match status" value="2"/>
</dbReference>
<dbReference type="InterPro" id="IPR036412">
    <property type="entry name" value="HAD-like_sf"/>
</dbReference>
<dbReference type="Pfam" id="PF00702">
    <property type="entry name" value="Hydrolase"/>
    <property type="match status" value="1"/>
</dbReference>
<dbReference type="OrthoDB" id="1065058at2759"/>
<dbReference type="STRING" id="1569628.A0A316US23"/>
<keyword evidence="7" id="KW-1185">Reference proteome</keyword>
<feature type="compositionally biased region" description="Low complexity" evidence="4">
    <location>
        <begin position="1"/>
        <end position="19"/>
    </location>
</feature>
<organism evidence="6 7">
    <name type="scientific">Jaminaea rosea</name>
    <dbReference type="NCBI Taxonomy" id="1569628"/>
    <lineage>
        <taxon>Eukaryota</taxon>
        <taxon>Fungi</taxon>
        <taxon>Dikarya</taxon>
        <taxon>Basidiomycota</taxon>
        <taxon>Ustilaginomycotina</taxon>
        <taxon>Exobasidiomycetes</taxon>
        <taxon>Microstromatales</taxon>
        <taxon>Microstromatales incertae sedis</taxon>
        <taxon>Jaminaea</taxon>
    </lineage>
</organism>
<dbReference type="NCBIfam" id="TIGR01993">
    <property type="entry name" value="Pyr-5-nucltdase"/>
    <property type="match status" value="1"/>
</dbReference>
<dbReference type="PANTHER" id="PTHR47438">
    <property type="entry name" value="PHOSPHATE METABOLISM PROTEIN 8-RELATED"/>
    <property type="match status" value="1"/>
</dbReference>
<dbReference type="SUPFAM" id="SSF81383">
    <property type="entry name" value="F-box domain"/>
    <property type="match status" value="1"/>
</dbReference>
<dbReference type="InterPro" id="IPR010237">
    <property type="entry name" value="Pyr-5-nucltdase"/>
</dbReference>
<evidence type="ECO:0000256" key="2">
    <source>
        <dbReference type="ARBA" id="ARBA00022737"/>
    </source>
</evidence>
<dbReference type="InterPro" id="IPR052791">
    <property type="entry name" value="SSM1_domain"/>
</dbReference>
<feature type="region of interest" description="Disordered" evidence="4">
    <location>
        <begin position="1"/>
        <end position="52"/>
    </location>
</feature>
<dbReference type="InterPro" id="IPR015943">
    <property type="entry name" value="WD40/YVTN_repeat-like_dom_sf"/>
</dbReference>
<dbReference type="PROSITE" id="PS50181">
    <property type="entry name" value="FBOX"/>
    <property type="match status" value="1"/>
</dbReference>
<dbReference type="Gene3D" id="2.130.10.10">
    <property type="entry name" value="YVTN repeat-like/Quinoprotein amine dehydrogenase"/>
    <property type="match status" value="1"/>
</dbReference>
<dbReference type="SFLD" id="SFLDG01129">
    <property type="entry name" value="C1.5:_HAD__Beta-PGM__Phosphata"/>
    <property type="match status" value="1"/>
</dbReference>
<dbReference type="SMART" id="SM00256">
    <property type="entry name" value="FBOX"/>
    <property type="match status" value="1"/>
</dbReference>
<feature type="region of interest" description="Disordered" evidence="4">
    <location>
        <begin position="683"/>
        <end position="838"/>
    </location>
</feature>
<protein>
    <recommendedName>
        <fullName evidence="5">F-box domain-containing protein</fullName>
    </recommendedName>
</protein>
<keyword evidence="2" id="KW-0677">Repeat</keyword>
<dbReference type="SFLD" id="SFLDG01132">
    <property type="entry name" value="C1.5.3:_5'-Nucleotidase_Like"/>
    <property type="match status" value="1"/>
</dbReference>
<dbReference type="PROSITE" id="PS00678">
    <property type="entry name" value="WD_REPEATS_1"/>
    <property type="match status" value="1"/>
</dbReference>
<dbReference type="SMART" id="SM00320">
    <property type="entry name" value="WD40"/>
    <property type="match status" value="4"/>
</dbReference>
<dbReference type="SUPFAM" id="SSF50978">
    <property type="entry name" value="WD40 repeat-like"/>
    <property type="match status" value="1"/>
</dbReference>
<feature type="repeat" description="WD" evidence="3">
    <location>
        <begin position="452"/>
        <end position="492"/>
    </location>
</feature>
<dbReference type="SFLD" id="SFLDS00003">
    <property type="entry name" value="Haloacid_Dehalogenase"/>
    <property type="match status" value="1"/>
</dbReference>
<evidence type="ECO:0000256" key="1">
    <source>
        <dbReference type="ARBA" id="ARBA00022574"/>
    </source>
</evidence>
<evidence type="ECO:0000313" key="7">
    <source>
        <dbReference type="Proteomes" id="UP000245884"/>
    </source>
</evidence>
<proteinExistence type="predicted"/>
<dbReference type="InterPro" id="IPR001680">
    <property type="entry name" value="WD40_rpt"/>
</dbReference>
<feature type="compositionally biased region" description="Low complexity" evidence="4">
    <location>
        <begin position="700"/>
        <end position="809"/>
    </location>
</feature>
<name>A0A316US23_9BASI</name>
<dbReference type="GO" id="GO:0006206">
    <property type="term" value="P:pyrimidine nucleobase metabolic process"/>
    <property type="evidence" value="ECO:0007669"/>
    <property type="project" value="TreeGrafter"/>
</dbReference>
<dbReference type="SUPFAM" id="SSF56784">
    <property type="entry name" value="HAD-like"/>
    <property type="match status" value="1"/>
</dbReference>
<dbReference type="Gene3D" id="3.40.50.1000">
    <property type="entry name" value="HAD superfamily/HAD-like"/>
    <property type="match status" value="1"/>
</dbReference>
<dbReference type="GO" id="GO:0008252">
    <property type="term" value="F:nucleotidase activity"/>
    <property type="evidence" value="ECO:0007669"/>
    <property type="project" value="TreeGrafter"/>
</dbReference>